<accession>A0A9C6TCL3</accession>
<dbReference type="InterPro" id="IPR002656">
    <property type="entry name" value="Acyl_transf_3_dom"/>
</dbReference>
<dbReference type="GeneID" id="127566169"/>
<evidence type="ECO:0000313" key="4">
    <source>
        <dbReference type="RefSeq" id="XP_051863887.1"/>
    </source>
</evidence>
<feature type="domain" description="Nose resistant-to-fluoxetine protein N-terminal" evidence="2">
    <location>
        <begin position="34"/>
        <end position="157"/>
    </location>
</feature>
<feature type="transmembrane region" description="Helical" evidence="1">
    <location>
        <begin position="166"/>
        <end position="192"/>
    </location>
</feature>
<dbReference type="SMART" id="SM00703">
    <property type="entry name" value="NRF"/>
    <property type="match status" value="1"/>
</dbReference>
<keyword evidence="1" id="KW-0472">Membrane</keyword>
<feature type="transmembrane region" description="Helical" evidence="1">
    <location>
        <begin position="379"/>
        <end position="399"/>
    </location>
</feature>
<dbReference type="InterPro" id="IPR052728">
    <property type="entry name" value="O2_lipid_transport_reg"/>
</dbReference>
<keyword evidence="1" id="KW-0812">Transmembrane</keyword>
<dbReference type="Proteomes" id="UP000515160">
    <property type="component" value="Chromosome 2R"/>
</dbReference>
<feature type="transmembrane region" description="Helical" evidence="1">
    <location>
        <begin position="446"/>
        <end position="468"/>
    </location>
</feature>
<keyword evidence="3" id="KW-1185">Reference proteome</keyword>
<organism evidence="3 4">
    <name type="scientific">Drosophila albomicans</name>
    <name type="common">Fruit fly</name>
    <dbReference type="NCBI Taxonomy" id="7291"/>
    <lineage>
        <taxon>Eukaryota</taxon>
        <taxon>Metazoa</taxon>
        <taxon>Ecdysozoa</taxon>
        <taxon>Arthropoda</taxon>
        <taxon>Hexapoda</taxon>
        <taxon>Insecta</taxon>
        <taxon>Pterygota</taxon>
        <taxon>Neoptera</taxon>
        <taxon>Endopterygota</taxon>
        <taxon>Diptera</taxon>
        <taxon>Brachycera</taxon>
        <taxon>Muscomorpha</taxon>
        <taxon>Ephydroidea</taxon>
        <taxon>Drosophilidae</taxon>
        <taxon>Drosophila</taxon>
    </lineage>
</organism>
<dbReference type="OrthoDB" id="118951at2759"/>
<evidence type="ECO:0000259" key="2">
    <source>
        <dbReference type="SMART" id="SM00703"/>
    </source>
</evidence>
<evidence type="ECO:0000256" key="1">
    <source>
        <dbReference type="SAM" id="Phobius"/>
    </source>
</evidence>
<feature type="transmembrane region" description="Helical" evidence="1">
    <location>
        <begin position="273"/>
        <end position="296"/>
    </location>
</feature>
<reference evidence="4" key="1">
    <citation type="submission" date="2025-08" db="UniProtKB">
        <authorList>
            <consortium name="RefSeq"/>
        </authorList>
    </citation>
    <scope>IDENTIFICATION</scope>
    <source>
        <strain evidence="4">15112-1751.03</strain>
        <tissue evidence="4">Whole Adult</tissue>
    </source>
</reference>
<feature type="transmembrane region" description="Helical" evidence="1">
    <location>
        <begin position="595"/>
        <end position="620"/>
    </location>
</feature>
<feature type="transmembrane region" description="Helical" evidence="1">
    <location>
        <begin position="235"/>
        <end position="253"/>
    </location>
</feature>
<dbReference type="AlphaFoldDB" id="A0A9C6TCL3"/>
<dbReference type="InterPro" id="IPR006621">
    <property type="entry name" value="Nose-resist-to-fluoxetine_N"/>
</dbReference>
<dbReference type="RefSeq" id="XP_051863887.1">
    <property type="nucleotide sequence ID" value="XM_052007927.1"/>
</dbReference>
<gene>
    <name evidence="4" type="primary">LOC127566169</name>
</gene>
<feature type="transmembrane region" description="Helical" evidence="1">
    <location>
        <begin position="316"/>
        <end position="337"/>
    </location>
</feature>
<keyword evidence="1" id="KW-1133">Transmembrane helix</keyword>
<feature type="transmembrane region" description="Helical" evidence="1">
    <location>
        <begin position="406"/>
        <end position="426"/>
    </location>
</feature>
<protein>
    <submittedName>
        <fullName evidence="4">Nose resistant to fluoxetine protein 6-like</fullName>
    </submittedName>
</protein>
<evidence type="ECO:0000313" key="3">
    <source>
        <dbReference type="Proteomes" id="UP000515160"/>
    </source>
</evidence>
<dbReference type="Pfam" id="PF20146">
    <property type="entry name" value="NRF"/>
    <property type="match status" value="1"/>
</dbReference>
<name>A0A9C6TCL3_DROAB</name>
<feature type="transmembrane region" description="Helical" evidence="1">
    <location>
        <begin position="524"/>
        <end position="545"/>
    </location>
</feature>
<dbReference type="PANTHER" id="PTHR11161">
    <property type="entry name" value="O-ACYLTRANSFERASE"/>
    <property type="match status" value="1"/>
</dbReference>
<sequence>MEFRPLAVEFMHHFGNFSQADLDLPNSRIPSQQDLQCLADMALLMNGVTSLNYWALKMIDAWGTFPKGLLYGNIMDMGNYDECIGINKAIADNYNIKGKYCYARVPFPIELVDIRIAICFPSSCSAALMDTFFKQLFNRLLNVTVTKQIVNDDYCKTAEKEPYDGLTIFTIVLLSVLAAAMLLATLCDYFLFEDQSRLPGVIKAFSARSNSRALFRIVQPKSNPNVIDCLHGLRCMSLIWVIFSHQYILAVMAPNLNAVKMFPWIASPFASFILHGFFSVDTFLVISGLLLAMIALRLMEKTRGRLNIPMMYLHRYLRLTPVVAVAIIVHMTLIPILSDGPATDKAQFDNYDNCKSTWYLTLLYVQNYATPNMCVNHTWYLAADMQLYILSPIFLIALYKWGKKAAGGIFVLMLLLSGCLFATMMTEKYPVNLDKGNINGESQRKLYLATHVHAAPWLIGFLLGYFLHLNRNKSFQLNRISIWLGWIVSLAMLFASLFALYPAAQWSAEPLTMGEQAAYYTLSRIAWPLGICWVVFACMKGYGGLANSFLSSPLWQPLSKLSYTAYMFHTVMQQINARRLRTNTVFSDYDIMLYFWQAFGFTLLMSYVIYIIVEAPFGALEGMMMPQRKPKPKTEAPDETQTDKILVVEVQKTAEPLEHATSSEQQQIE</sequence>
<dbReference type="Pfam" id="PF01757">
    <property type="entry name" value="Acyl_transf_3"/>
    <property type="match status" value="1"/>
</dbReference>
<dbReference type="GO" id="GO:0016747">
    <property type="term" value="F:acyltransferase activity, transferring groups other than amino-acyl groups"/>
    <property type="evidence" value="ECO:0007669"/>
    <property type="project" value="InterPro"/>
</dbReference>
<proteinExistence type="predicted"/>
<feature type="transmembrane region" description="Helical" evidence="1">
    <location>
        <begin position="480"/>
        <end position="504"/>
    </location>
</feature>
<dbReference type="PANTHER" id="PTHR11161:SF0">
    <property type="entry name" value="O-ACYLTRANSFERASE LIKE PROTEIN"/>
    <property type="match status" value="1"/>
</dbReference>